<dbReference type="PROSITE" id="PS51480">
    <property type="entry name" value="DHAL"/>
    <property type="match status" value="1"/>
</dbReference>
<dbReference type="GO" id="GO:0006071">
    <property type="term" value="P:glycerol metabolic process"/>
    <property type="evidence" value="ECO:0007669"/>
    <property type="project" value="InterPro"/>
</dbReference>
<evidence type="ECO:0000256" key="1">
    <source>
        <dbReference type="SAM" id="MobiDB-lite"/>
    </source>
</evidence>
<dbReference type="InterPro" id="IPR050270">
    <property type="entry name" value="DegV_domain_contain"/>
</dbReference>
<accession>A0A7G9QYB1</accession>
<dbReference type="GO" id="GO:0004371">
    <property type="term" value="F:glycerone kinase activity"/>
    <property type="evidence" value="ECO:0007669"/>
    <property type="project" value="InterPro"/>
</dbReference>
<dbReference type="Pfam" id="PF13684">
    <property type="entry name" value="FakA-like_C"/>
    <property type="match status" value="1"/>
</dbReference>
<evidence type="ECO:0000313" key="3">
    <source>
        <dbReference type="EMBL" id="QNN48336.1"/>
    </source>
</evidence>
<dbReference type="InterPro" id="IPR036117">
    <property type="entry name" value="DhaL_dom_sf"/>
</dbReference>
<dbReference type="Pfam" id="PF02734">
    <property type="entry name" value="Dak2"/>
    <property type="match status" value="1"/>
</dbReference>
<dbReference type="Proteomes" id="UP000515976">
    <property type="component" value="Chromosome"/>
</dbReference>
<dbReference type="SMART" id="SM01120">
    <property type="entry name" value="Dak2"/>
    <property type="match status" value="1"/>
</dbReference>
<dbReference type="InterPro" id="IPR033470">
    <property type="entry name" value="FakA-like_C"/>
</dbReference>
<feature type="domain" description="DhaL" evidence="2">
    <location>
        <begin position="75"/>
        <end position="276"/>
    </location>
</feature>
<proteinExistence type="predicted"/>
<feature type="region of interest" description="Disordered" evidence="1">
    <location>
        <begin position="286"/>
        <end position="319"/>
    </location>
</feature>
<dbReference type="PANTHER" id="PTHR33434:SF4">
    <property type="entry name" value="PHOSPHATASE PROTEIN"/>
    <property type="match status" value="1"/>
</dbReference>
<name>A0A7G9QYB1_9MICO</name>
<dbReference type="SMART" id="SM01121">
    <property type="entry name" value="Dak1_2"/>
    <property type="match status" value="1"/>
</dbReference>
<dbReference type="PANTHER" id="PTHR33434">
    <property type="entry name" value="DEGV DOMAIN-CONTAINING PROTEIN DR_1986-RELATED"/>
    <property type="match status" value="1"/>
</dbReference>
<dbReference type="Gene3D" id="1.25.40.340">
    <property type="match status" value="1"/>
</dbReference>
<reference evidence="3 4" key="1">
    <citation type="submission" date="2020-08" db="EMBL/GenBank/DDBJ databases">
        <title>Genome sequence of Phycicoccus endophyticus JCM 31784T.</title>
        <authorList>
            <person name="Hyun D.-W."/>
            <person name="Bae J.-W."/>
        </authorList>
    </citation>
    <scope>NUCLEOTIDE SEQUENCE [LARGE SCALE GENOMIC DNA]</scope>
    <source>
        <strain evidence="3 4">JCM 31784</strain>
    </source>
</reference>
<protein>
    <submittedName>
        <fullName evidence="3">DAK2 domain-containing protein</fullName>
    </submittedName>
</protein>
<dbReference type="InterPro" id="IPR004007">
    <property type="entry name" value="DhaL_dom"/>
</dbReference>
<evidence type="ECO:0000313" key="4">
    <source>
        <dbReference type="Proteomes" id="UP000515976"/>
    </source>
</evidence>
<dbReference type="InterPro" id="IPR048394">
    <property type="entry name" value="FakA-like_M"/>
</dbReference>
<dbReference type="AlphaFoldDB" id="A0A7G9QYB1"/>
<evidence type="ECO:0000259" key="2">
    <source>
        <dbReference type="PROSITE" id="PS51480"/>
    </source>
</evidence>
<organism evidence="3 4">
    <name type="scientific">Phycicoccus endophyticus</name>
    <dbReference type="NCBI Taxonomy" id="1690220"/>
    <lineage>
        <taxon>Bacteria</taxon>
        <taxon>Bacillati</taxon>
        <taxon>Actinomycetota</taxon>
        <taxon>Actinomycetes</taxon>
        <taxon>Micrococcales</taxon>
        <taxon>Intrasporangiaceae</taxon>
        <taxon>Phycicoccus</taxon>
    </lineage>
</organism>
<feature type="compositionally biased region" description="Low complexity" evidence="1">
    <location>
        <begin position="302"/>
        <end position="311"/>
    </location>
</feature>
<dbReference type="Pfam" id="PF21645">
    <property type="entry name" value="FakA-like_M"/>
    <property type="match status" value="1"/>
</dbReference>
<dbReference type="NCBIfam" id="TIGR03599">
    <property type="entry name" value="YloV"/>
    <property type="match status" value="1"/>
</dbReference>
<keyword evidence="4" id="KW-1185">Reference proteome</keyword>
<gene>
    <name evidence="3" type="ORF">H9L10_08190</name>
</gene>
<sequence length="618" mass="62532">MLCPKPGPLPQTSQVAATGDLLCSTVVLVFAGRGARRTRNRTSVAEPDPAHQNGPTATPSPRATLRRVPDVFTADDARHWALLTRAALAARRTEIDALNVFPVPDRDTGTNLFLTLDGAIDEVLARRGPRGDGDGAGLVAECRTLRRALLTSARGNSGVILGQVVGGLCDVVVERGAEVLDTTTLVACLERGAATARASVARPREGTMLTVADAAAAAARAACEHGASMLEVVAAAVQAATEALARTPEQLPALARAGVVDAGGAGCVLLLEALHRVVGGTWTPQDEGLLTAAGPGGPPRWSPDAGSSSAPADEDPDGPAYEVMFLLADSTPERVQALTEDLDRLGDSLLVVGGPDLWNVHVHVDDAGAAVEAGLAAGAPQRLRITHLARRHGPREEPAPLGVVAGVAGPGVAGLVADAGALAVEVGAGGGPSASGLLDAARRTGARSVVLVPGDPEALHAAEVAAQAAPEEGLEVHVVPARAAVQTLAALAVLDPARPVHANVVAMTQAAAATRHGAVTVASAQALTWAGVCRPGDVLGLVEDDVALVGDDLEQAARGVLDRLLSAGGELVTLLTGAGADPLLAERTAAWLGHERPEVEVVVVDGGQPDPLLALGVE</sequence>
<dbReference type="EMBL" id="CP060712">
    <property type="protein sequence ID" value="QNN48336.1"/>
    <property type="molecule type" value="Genomic_DNA"/>
</dbReference>
<dbReference type="SUPFAM" id="SSF101473">
    <property type="entry name" value="DhaL-like"/>
    <property type="match status" value="1"/>
</dbReference>
<dbReference type="InterPro" id="IPR019986">
    <property type="entry name" value="YloV-like"/>
</dbReference>
<feature type="region of interest" description="Disordered" evidence="1">
    <location>
        <begin position="37"/>
        <end position="65"/>
    </location>
</feature>
<dbReference type="KEGG" id="pei:H9L10_08190"/>